<dbReference type="eggNOG" id="COG0352">
    <property type="taxonomic scope" value="Bacteria"/>
</dbReference>
<evidence type="ECO:0000256" key="4">
    <source>
        <dbReference type="ARBA" id="ARBA00022723"/>
    </source>
</evidence>
<feature type="domain" description="Thiamine phosphate synthase/TenI" evidence="13">
    <location>
        <begin position="22"/>
        <end position="210"/>
    </location>
</feature>
<evidence type="ECO:0000256" key="12">
    <source>
        <dbReference type="RuleBase" id="RU004253"/>
    </source>
</evidence>
<evidence type="ECO:0000256" key="5">
    <source>
        <dbReference type="ARBA" id="ARBA00022842"/>
    </source>
</evidence>
<protein>
    <recommendedName>
        <fullName evidence="10">Thiamine-phosphate synthase</fullName>
        <shortName evidence="10">TP synthase</shortName>
        <shortName evidence="10">TPS</shortName>
        <ecNumber evidence="10">2.5.1.3</ecNumber>
    </recommendedName>
    <alternativeName>
        <fullName evidence="10">Thiamine-phosphate pyrophosphorylase</fullName>
        <shortName evidence="10">TMP pyrophosphorylase</shortName>
        <shortName evidence="10">TMP-PPase</shortName>
    </alternativeName>
</protein>
<comment type="catalytic activity">
    <reaction evidence="7 10 11">
        <text>4-methyl-5-(2-phosphooxyethyl)-thiazole + 4-amino-2-methyl-5-(diphosphooxymethyl)pyrimidine + H(+) = thiamine phosphate + diphosphate</text>
        <dbReference type="Rhea" id="RHEA:22328"/>
        <dbReference type="ChEBI" id="CHEBI:15378"/>
        <dbReference type="ChEBI" id="CHEBI:33019"/>
        <dbReference type="ChEBI" id="CHEBI:37575"/>
        <dbReference type="ChEBI" id="CHEBI:57841"/>
        <dbReference type="ChEBI" id="CHEBI:58296"/>
        <dbReference type="EC" id="2.5.1.3"/>
    </reaction>
</comment>
<dbReference type="NCBIfam" id="TIGR00693">
    <property type="entry name" value="thiE"/>
    <property type="match status" value="1"/>
</dbReference>
<evidence type="ECO:0000256" key="11">
    <source>
        <dbReference type="RuleBase" id="RU003826"/>
    </source>
</evidence>
<reference evidence="14 15" key="1">
    <citation type="journal article" date="2009" name="Stand. Genomic Sci.">
        <title>Complete genome sequence of Jonesia denitrificans type strain (Prevot 55134).</title>
        <authorList>
            <person name="Pukall R."/>
            <person name="Gehrich-Schroter G."/>
            <person name="Lapidus A."/>
            <person name="Nolan M."/>
            <person name="Glavina Del Rio T."/>
            <person name="Lucas S."/>
            <person name="Chen F."/>
            <person name="Tice H."/>
            <person name="Pitluck S."/>
            <person name="Cheng J.F."/>
            <person name="Copeland A."/>
            <person name="Saunders E."/>
            <person name="Brettin T."/>
            <person name="Detter J.C."/>
            <person name="Bruce D."/>
            <person name="Goodwin L."/>
            <person name="Pati A."/>
            <person name="Ivanova N."/>
            <person name="Mavromatis K."/>
            <person name="Ovchinnikova G."/>
            <person name="Chen A."/>
            <person name="Palaniappan K."/>
            <person name="Land M."/>
            <person name="Hauser L."/>
            <person name="Chang Y.J."/>
            <person name="Jeffries C.D."/>
            <person name="Chain P."/>
            <person name="Goker M."/>
            <person name="Bristow J."/>
            <person name="Eisen J.A."/>
            <person name="Markowitz V."/>
            <person name="Hugenholtz P."/>
            <person name="Kyrpides N.C."/>
            <person name="Klenk H.P."/>
            <person name="Han C."/>
        </authorList>
    </citation>
    <scope>NUCLEOTIDE SEQUENCE [LARGE SCALE GENOMIC DNA]</scope>
    <source>
        <strain evidence="15">ATCC 14870 / DSM 20603 / BCRC 15368 / CIP 55.134 / JCM 11481 / NBRC 15587 / NCTC 10816 / Prevot 55134</strain>
    </source>
</reference>
<comment type="pathway">
    <text evidence="2 10 12">Cofactor biosynthesis; thiamine diphosphate biosynthesis; thiamine phosphate from 4-amino-2-methyl-5-diphosphomethylpyrimidine and 4-methyl-5-(2-phosphoethyl)-thiazole: step 1/1.</text>
</comment>
<evidence type="ECO:0000256" key="7">
    <source>
        <dbReference type="ARBA" id="ARBA00047334"/>
    </source>
</evidence>
<feature type="binding site" evidence="10">
    <location>
        <position position="128"/>
    </location>
    <ligand>
        <name>4-amino-2-methyl-5-(diphosphooxymethyl)pyrimidine</name>
        <dbReference type="ChEBI" id="CHEBI:57841"/>
    </ligand>
</feature>
<dbReference type="AlphaFoldDB" id="C7R3Y1"/>
<evidence type="ECO:0000256" key="9">
    <source>
        <dbReference type="ARBA" id="ARBA00047883"/>
    </source>
</evidence>
<accession>C7R3Y1</accession>
<dbReference type="UniPathway" id="UPA00060">
    <property type="reaction ID" value="UER00141"/>
</dbReference>
<dbReference type="EMBL" id="CP001706">
    <property type="protein sequence ID" value="ACV08838.1"/>
    <property type="molecule type" value="Genomic_DNA"/>
</dbReference>
<dbReference type="HAMAP" id="MF_00097">
    <property type="entry name" value="TMP_synthase"/>
    <property type="match status" value="1"/>
</dbReference>
<dbReference type="EC" id="2.5.1.3" evidence="10"/>
<dbReference type="GO" id="GO:0005737">
    <property type="term" value="C:cytoplasm"/>
    <property type="evidence" value="ECO:0007669"/>
    <property type="project" value="TreeGrafter"/>
</dbReference>
<feature type="binding site" evidence="10">
    <location>
        <position position="187"/>
    </location>
    <ligand>
        <name>2-[(2R,5Z)-2-carboxy-4-methylthiazol-5(2H)-ylidene]ethyl phosphate</name>
        <dbReference type="ChEBI" id="CHEBI:62899"/>
    </ligand>
</feature>
<dbReference type="HOGENOM" id="CLU_018272_3_2_11"/>
<evidence type="ECO:0000256" key="2">
    <source>
        <dbReference type="ARBA" id="ARBA00005165"/>
    </source>
</evidence>
<gene>
    <name evidence="10" type="primary">thiE</name>
    <name evidence="14" type="ordered locus">Jden_1182</name>
</gene>
<dbReference type="InterPro" id="IPR013785">
    <property type="entry name" value="Aldolase_TIM"/>
</dbReference>
<evidence type="ECO:0000256" key="8">
    <source>
        <dbReference type="ARBA" id="ARBA00047851"/>
    </source>
</evidence>
<keyword evidence="5 10" id="KW-0460">Magnesium</keyword>
<evidence type="ECO:0000256" key="10">
    <source>
        <dbReference type="HAMAP-Rule" id="MF_00097"/>
    </source>
</evidence>
<comment type="function">
    <text evidence="1 10">Condenses 4-methyl-5-(beta-hydroxyethyl)thiazole monophosphate (THZ-P) and 2-methyl-4-amino-5-hydroxymethyl pyrimidine pyrophosphate (HMP-PP) to form thiamine monophosphate (TMP).</text>
</comment>
<sequence>MTTQPRTVPPTTWALNEVLRVCVVLDESHCAAAGRSVTQTVADAVAGGATMIQVRAKNADDREFYSLIAHVCAVVDGQVPVLVNDRVDLFLAARMDTMAVAGVHVGQRDLPVSVVRRLVGQHALIGVSASRKEEIRSASHDWAAVSYIGLGALHATGTKADAPAPLGLEAVAQRIELATVPTVVIGGITVADVPAVRAVGAAGVAVSSAVCGARDAVAAAAQFRSAWDGTPVGVGKQEGHTTTAGGSQ</sequence>
<dbReference type="Proteomes" id="UP000000628">
    <property type="component" value="Chromosome"/>
</dbReference>
<dbReference type="InterPro" id="IPR036206">
    <property type="entry name" value="ThiamineP_synth_sf"/>
</dbReference>
<dbReference type="GO" id="GO:0009229">
    <property type="term" value="P:thiamine diphosphate biosynthetic process"/>
    <property type="evidence" value="ECO:0007669"/>
    <property type="project" value="UniProtKB-UniRule"/>
</dbReference>
<comment type="catalytic activity">
    <reaction evidence="9 10 11">
        <text>2-[(2R,5Z)-2-carboxy-4-methylthiazol-5(2H)-ylidene]ethyl phosphate + 4-amino-2-methyl-5-(diphosphooxymethyl)pyrimidine + 2 H(+) = thiamine phosphate + CO2 + diphosphate</text>
        <dbReference type="Rhea" id="RHEA:47844"/>
        <dbReference type="ChEBI" id="CHEBI:15378"/>
        <dbReference type="ChEBI" id="CHEBI:16526"/>
        <dbReference type="ChEBI" id="CHEBI:33019"/>
        <dbReference type="ChEBI" id="CHEBI:37575"/>
        <dbReference type="ChEBI" id="CHEBI:57841"/>
        <dbReference type="ChEBI" id="CHEBI:62899"/>
        <dbReference type="EC" id="2.5.1.3"/>
    </reaction>
</comment>
<dbReference type="PANTHER" id="PTHR20857:SF15">
    <property type="entry name" value="THIAMINE-PHOSPHATE SYNTHASE"/>
    <property type="match status" value="1"/>
</dbReference>
<dbReference type="RefSeq" id="WP_015771466.1">
    <property type="nucleotide sequence ID" value="NC_013174.1"/>
</dbReference>
<evidence type="ECO:0000256" key="1">
    <source>
        <dbReference type="ARBA" id="ARBA00003814"/>
    </source>
</evidence>
<evidence type="ECO:0000256" key="6">
    <source>
        <dbReference type="ARBA" id="ARBA00022977"/>
    </source>
</evidence>
<dbReference type="KEGG" id="jde:Jden_1182"/>
<comment type="catalytic activity">
    <reaction evidence="8 10 11">
        <text>2-(2-carboxy-4-methylthiazol-5-yl)ethyl phosphate + 4-amino-2-methyl-5-(diphosphooxymethyl)pyrimidine + 2 H(+) = thiamine phosphate + CO2 + diphosphate</text>
        <dbReference type="Rhea" id="RHEA:47848"/>
        <dbReference type="ChEBI" id="CHEBI:15378"/>
        <dbReference type="ChEBI" id="CHEBI:16526"/>
        <dbReference type="ChEBI" id="CHEBI:33019"/>
        <dbReference type="ChEBI" id="CHEBI:37575"/>
        <dbReference type="ChEBI" id="CHEBI:57841"/>
        <dbReference type="ChEBI" id="CHEBI:62890"/>
        <dbReference type="EC" id="2.5.1.3"/>
    </reaction>
</comment>
<feature type="binding site" evidence="10">
    <location>
        <position position="85"/>
    </location>
    <ligand>
        <name>Mg(2+)</name>
        <dbReference type="ChEBI" id="CHEBI:18420"/>
    </ligand>
</feature>
<evidence type="ECO:0000259" key="13">
    <source>
        <dbReference type="Pfam" id="PF02581"/>
    </source>
</evidence>
<dbReference type="CDD" id="cd00564">
    <property type="entry name" value="TMP_TenI"/>
    <property type="match status" value="1"/>
</dbReference>
<dbReference type="SUPFAM" id="SSF51391">
    <property type="entry name" value="Thiamin phosphate synthase"/>
    <property type="match status" value="1"/>
</dbReference>
<proteinExistence type="inferred from homology"/>
<keyword evidence="4 10" id="KW-0479">Metal-binding</keyword>
<evidence type="ECO:0000256" key="3">
    <source>
        <dbReference type="ARBA" id="ARBA00022679"/>
    </source>
</evidence>
<dbReference type="Pfam" id="PF02581">
    <property type="entry name" value="TMP-TENI"/>
    <property type="match status" value="1"/>
</dbReference>
<dbReference type="GO" id="GO:0004789">
    <property type="term" value="F:thiamine-phosphate diphosphorylase activity"/>
    <property type="evidence" value="ECO:0007669"/>
    <property type="project" value="UniProtKB-UniRule"/>
</dbReference>
<dbReference type="InterPro" id="IPR034291">
    <property type="entry name" value="TMP_synthase"/>
</dbReference>
<feature type="binding site" evidence="10">
    <location>
        <position position="109"/>
    </location>
    <ligand>
        <name>Mg(2+)</name>
        <dbReference type="ChEBI" id="CHEBI:18420"/>
    </ligand>
</feature>
<comment type="cofactor">
    <cofactor evidence="10">
        <name>Mg(2+)</name>
        <dbReference type="ChEBI" id="CHEBI:18420"/>
    </cofactor>
    <text evidence="10">Binds 1 Mg(2+) ion per subunit.</text>
</comment>
<dbReference type="OrthoDB" id="3243336at2"/>
<dbReference type="PANTHER" id="PTHR20857">
    <property type="entry name" value="THIAMINE-PHOSPHATE PYROPHOSPHORYLASE"/>
    <property type="match status" value="1"/>
</dbReference>
<dbReference type="GO" id="GO:0000287">
    <property type="term" value="F:magnesium ion binding"/>
    <property type="evidence" value="ECO:0007669"/>
    <property type="project" value="UniProtKB-UniRule"/>
</dbReference>
<keyword evidence="6 10" id="KW-0784">Thiamine biosynthesis</keyword>
<comment type="similarity">
    <text evidence="10 11">Belongs to the thiamine-phosphate synthase family.</text>
</comment>
<feature type="binding site" evidence="10">
    <location>
        <position position="84"/>
    </location>
    <ligand>
        <name>4-amino-2-methyl-5-(diphosphooxymethyl)pyrimidine</name>
        <dbReference type="ChEBI" id="CHEBI:57841"/>
    </ligand>
</feature>
<evidence type="ECO:0000313" key="14">
    <source>
        <dbReference type="EMBL" id="ACV08838.1"/>
    </source>
</evidence>
<dbReference type="InterPro" id="IPR022998">
    <property type="entry name" value="ThiamineP_synth_TenI"/>
</dbReference>
<name>C7R3Y1_JONDD</name>
<dbReference type="STRING" id="471856.Jden_1182"/>
<dbReference type="GO" id="GO:0009228">
    <property type="term" value="P:thiamine biosynthetic process"/>
    <property type="evidence" value="ECO:0007669"/>
    <property type="project" value="UniProtKB-KW"/>
</dbReference>
<evidence type="ECO:0000313" key="15">
    <source>
        <dbReference type="Proteomes" id="UP000000628"/>
    </source>
</evidence>
<feature type="binding site" evidence="10">
    <location>
        <begin position="156"/>
        <end position="158"/>
    </location>
    <ligand>
        <name>2-[(2R,5Z)-2-carboxy-4-methylthiazol-5(2H)-ylidene]ethyl phosphate</name>
        <dbReference type="ChEBI" id="CHEBI:62899"/>
    </ligand>
</feature>
<feature type="binding site" evidence="10">
    <location>
        <begin position="53"/>
        <end position="57"/>
    </location>
    <ligand>
        <name>4-amino-2-methyl-5-(diphosphooxymethyl)pyrimidine</name>
        <dbReference type="ChEBI" id="CHEBI:57841"/>
    </ligand>
</feature>
<comment type="caution">
    <text evidence="10">Lacks conserved residue(s) required for the propagation of feature annotation.</text>
</comment>
<keyword evidence="3 10" id="KW-0808">Transferase</keyword>
<feature type="binding site" evidence="10">
    <location>
        <position position="159"/>
    </location>
    <ligand>
        <name>4-amino-2-methyl-5-(diphosphooxymethyl)pyrimidine</name>
        <dbReference type="ChEBI" id="CHEBI:57841"/>
    </ligand>
</feature>
<organism evidence="14 15">
    <name type="scientific">Jonesia denitrificans (strain ATCC 14870 / DSM 20603 / BCRC 15368 / CIP 55.134 / JCM 11481 / NBRC 15587 / NCTC 10816 / Prevot 55134)</name>
    <name type="common">Listeria denitrificans</name>
    <dbReference type="NCBI Taxonomy" id="471856"/>
    <lineage>
        <taxon>Bacteria</taxon>
        <taxon>Bacillati</taxon>
        <taxon>Actinomycetota</taxon>
        <taxon>Actinomycetes</taxon>
        <taxon>Micrococcales</taxon>
        <taxon>Jonesiaceae</taxon>
        <taxon>Jonesia</taxon>
    </lineage>
</organism>
<keyword evidence="15" id="KW-1185">Reference proteome</keyword>
<dbReference type="Gene3D" id="3.20.20.70">
    <property type="entry name" value="Aldolase class I"/>
    <property type="match status" value="1"/>
</dbReference>